<proteinExistence type="predicted"/>
<sequence>MKQVLKNIKVSEIPTLIAQLGLSPEQEVNLTIEENSESLISIMDKVGKKAQAKGLTEDKLTELLADES</sequence>
<dbReference type="AlphaFoldDB" id="A0A3G9K5Z8"/>
<name>A0A3G9K5Z8_MICVR</name>
<dbReference type="KEGG" id="mvz:myaer102_39210"/>
<accession>A0A3G9K5Z8</accession>
<dbReference type="RefSeq" id="WP_002797778.1">
    <property type="nucleotide sequence ID" value="NZ_AP019314.1"/>
</dbReference>
<dbReference type="EMBL" id="AP019314">
    <property type="protein sequence ID" value="BBH41315.1"/>
    <property type="molecule type" value="Genomic_DNA"/>
</dbReference>
<protein>
    <submittedName>
        <fullName evidence="1">Uncharacterized protein</fullName>
    </submittedName>
</protein>
<dbReference type="Proteomes" id="UP000278152">
    <property type="component" value="Chromosome"/>
</dbReference>
<organism evidence="1 2">
    <name type="scientific">Microcystis viridis NIES-102</name>
    <dbReference type="NCBI Taxonomy" id="213615"/>
    <lineage>
        <taxon>Bacteria</taxon>
        <taxon>Bacillati</taxon>
        <taxon>Cyanobacteriota</taxon>
        <taxon>Cyanophyceae</taxon>
        <taxon>Oscillatoriophycideae</taxon>
        <taxon>Chroococcales</taxon>
        <taxon>Microcystaceae</taxon>
        <taxon>Microcystis</taxon>
    </lineage>
</organism>
<evidence type="ECO:0000313" key="1">
    <source>
        <dbReference type="EMBL" id="BBH41315.1"/>
    </source>
</evidence>
<evidence type="ECO:0000313" key="2">
    <source>
        <dbReference type="Proteomes" id="UP000278152"/>
    </source>
</evidence>
<reference evidence="1 2" key="1">
    <citation type="submission" date="2018-11" db="EMBL/GenBank/DDBJ databases">
        <title>Complete genome sequence of Microcystis aeruginosa NIES-102.</title>
        <authorList>
            <person name="Yamaguchi H."/>
            <person name="Suzuki S."/>
            <person name="Kawachi M."/>
        </authorList>
    </citation>
    <scope>NUCLEOTIDE SEQUENCE [LARGE SCALE GENOMIC DNA]</scope>
    <source>
        <strain evidence="1 2">NIES-102</strain>
    </source>
</reference>
<gene>
    <name evidence="1" type="ORF">myaer102_39210</name>
</gene>